<protein>
    <submittedName>
        <fullName evidence="3">ABC transporter substrate-binding protein</fullName>
    </submittedName>
</protein>
<evidence type="ECO:0000256" key="1">
    <source>
        <dbReference type="ARBA" id="ARBA00022729"/>
    </source>
</evidence>
<evidence type="ECO:0000313" key="4">
    <source>
        <dbReference type="Proteomes" id="UP001209535"/>
    </source>
</evidence>
<dbReference type="RefSeq" id="WP_263335140.1">
    <property type="nucleotide sequence ID" value="NZ_JAOVQO010000007.1"/>
</dbReference>
<keyword evidence="4" id="KW-1185">Reference proteome</keyword>
<reference evidence="3 4" key="1">
    <citation type="submission" date="2022-10" db="EMBL/GenBank/DDBJ databases">
        <title>Defluviimonas sp. nov., isolated from ocean surface sediments.</title>
        <authorList>
            <person name="He W."/>
            <person name="Wang L."/>
            <person name="Zhang D.-F."/>
        </authorList>
    </citation>
    <scope>NUCLEOTIDE SEQUENCE [LARGE SCALE GENOMIC DNA]</scope>
    <source>
        <strain evidence="3 4">WL0024</strain>
    </source>
</reference>
<dbReference type="PANTHER" id="PTHR30006:SF25">
    <property type="entry name" value="PHOSPHOGLYCERATE TRANSPORT REGULATORY PROTEIN PGTC"/>
    <property type="match status" value="1"/>
</dbReference>
<evidence type="ECO:0000256" key="2">
    <source>
        <dbReference type="SAM" id="SignalP"/>
    </source>
</evidence>
<feature type="signal peptide" evidence="2">
    <location>
        <begin position="1"/>
        <end position="19"/>
    </location>
</feature>
<dbReference type="PANTHER" id="PTHR30006">
    <property type="entry name" value="THIAMINE-BINDING PERIPLASMIC PROTEIN-RELATED"/>
    <property type="match status" value="1"/>
</dbReference>
<sequence length="344" mass="37239">MRAALLALGLILGIAGSAAGFTVEEEVRFPAPGTERRELAILSTTDTGVLKPVIAAFQKRFPDVEVHYTVANSQEVFAAIHDESAAFDLVISSAMDLQMKLANDGFAAPYRSAATDALPGWAHWQDRLFAFAQENVVLIASRRAIGGLSLPQTRRDLIDMLRDDPERFRGRIGTYDPELSGAGYLFATQDARQSDSFWRLAEVMGGLAPRLYTSSNAMITDLEQGRLALAYNVLGSYAGPRLASDDDAAVVELEDYTLTLLRTGLIPVGAPDPALGGGFLDFLLGAEGRRLVGEEAGLPPIDEVALSRGPHLRPMRLDPGLLVFLDAIKRQAFLDEWAAALQQN</sequence>
<evidence type="ECO:0000313" key="3">
    <source>
        <dbReference type="EMBL" id="MCU9848081.1"/>
    </source>
</evidence>
<dbReference type="Pfam" id="PF13531">
    <property type="entry name" value="SBP_bac_11"/>
    <property type="match status" value="1"/>
</dbReference>
<keyword evidence="1 2" id="KW-0732">Signal</keyword>
<accession>A0ABT2X2B8</accession>
<gene>
    <name evidence="3" type="ORF">OEZ60_08685</name>
</gene>
<name>A0ABT2X2B8_9RHOB</name>
<dbReference type="Proteomes" id="UP001209535">
    <property type="component" value="Unassembled WGS sequence"/>
</dbReference>
<proteinExistence type="predicted"/>
<organism evidence="3 4">
    <name type="scientific">Albidovulum salinarum</name>
    <dbReference type="NCBI Taxonomy" id="2984153"/>
    <lineage>
        <taxon>Bacteria</taxon>
        <taxon>Pseudomonadati</taxon>
        <taxon>Pseudomonadota</taxon>
        <taxon>Alphaproteobacteria</taxon>
        <taxon>Rhodobacterales</taxon>
        <taxon>Paracoccaceae</taxon>
        <taxon>Albidovulum</taxon>
    </lineage>
</organism>
<dbReference type="Gene3D" id="3.40.190.10">
    <property type="entry name" value="Periplasmic binding protein-like II"/>
    <property type="match status" value="2"/>
</dbReference>
<dbReference type="SUPFAM" id="SSF53850">
    <property type="entry name" value="Periplasmic binding protein-like II"/>
    <property type="match status" value="1"/>
</dbReference>
<dbReference type="EMBL" id="JAOVQO010000007">
    <property type="protein sequence ID" value="MCU9848081.1"/>
    <property type="molecule type" value="Genomic_DNA"/>
</dbReference>
<comment type="caution">
    <text evidence="3">The sequence shown here is derived from an EMBL/GenBank/DDBJ whole genome shotgun (WGS) entry which is preliminary data.</text>
</comment>
<feature type="chain" id="PRO_5045839442" evidence="2">
    <location>
        <begin position="20"/>
        <end position="344"/>
    </location>
</feature>